<accession>A0A9N8HWU9</accession>
<evidence type="ECO:0000313" key="2">
    <source>
        <dbReference type="EMBL" id="CAB9530243.1"/>
    </source>
</evidence>
<proteinExistence type="predicted"/>
<dbReference type="AlphaFoldDB" id="A0A9N8HWU9"/>
<evidence type="ECO:0000256" key="1">
    <source>
        <dbReference type="SAM" id="MobiDB-lite"/>
    </source>
</evidence>
<keyword evidence="3" id="KW-1185">Reference proteome</keyword>
<feature type="compositionally biased region" description="Basic residues" evidence="1">
    <location>
        <begin position="123"/>
        <end position="133"/>
    </location>
</feature>
<feature type="compositionally biased region" description="Low complexity" evidence="1">
    <location>
        <begin position="172"/>
        <end position="199"/>
    </location>
</feature>
<comment type="caution">
    <text evidence="2">The sequence shown here is derived from an EMBL/GenBank/DDBJ whole genome shotgun (WGS) entry which is preliminary data.</text>
</comment>
<dbReference type="EMBL" id="CAICTM010002801">
    <property type="protein sequence ID" value="CAB9530243.1"/>
    <property type="molecule type" value="Genomic_DNA"/>
</dbReference>
<feature type="region of interest" description="Disordered" evidence="1">
    <location>
        <begin position="164"/>
        <end position="199"/>
    </location>
</feature>
<protein>
    <submittedName>
        <fullName evidence="2">Uncharacterized protein</fullName>
    </submittedName>
</protein>
<organism evidence="2 3">
    <name type="scientific">Seminavis robusta</name>
    <dbReference type="NCBI Taxonomy" id="568900"/>
    <lineage>
        <taxon>Eukaryota</taxon>
        <taxon>Sar</taxon>
        <taxon>Stramenopiles</taxon>
        <taxon>Ochrophyta</taxon>
        <taxon>Bacillariophyta</taxon>
        <taxon>Bacillariophyceae</taxon>
        <taxon>Bacillariophycidae</taxon>
        <taxon>Naviculales</taxon>
        <taxon>Naviculaceae</taxon>
        <taxon>Seminavis</taxon>
    </lineage>
</organism>
<reference evidence="2" key="1">
    <citation type="submission" date="2020-06" db="EMBL/GenBank/DDBJ databases">
        <authorList>
            <consortium name="Plant Systems Biology data submission"/>
        </authorList>
    </citation>
    <scope>NUCLEOTIDE SEQUENCE</scope>
    <source>
        <strain evidence="2">D6</strain>
    </source>
</reference>
<evidence type="ECO:0000313" key="3">
    <source>
        <dbReference type="Proteomes" id="UP001153069"/>
    </source>
</evidence>
<dbReference type="PANTHER" id="PTHR35213">
    <property type="entry name" value="RING-TYPE DOMAIN-CONTAINING PROTEIN-RELATED"/>
    <property type="match status" value="1"/>
</dbReference>
<name>A0A9N8HWU9_9STRA</name>
<gene>
    <name evidence="2" type="ORF">SEMRO_2803_G337420.1</name>
</gene>
<dbReference type="OrthoDB" id="49588at2759"/>
<sequence>MNDDDSFESGPLRVGTWTAEEKAYMYALMDEFKNGSLDLADGTTMRWFLGDRLHCGVKRISKKMEGYDYKGRHCYHRQRSCTTPEEVNARKEKLQVLRNNFLASLEKLRLPGSKAYKEEQAKKKASTSRKTPIKRNAAAVAQQLKDDSERERANLLEAIAASSSCDDNYTPQREQQTQQQASFPSRAANSTDAAAASTAQDNQRNLDLFVPFLERKIAARNSIQLPFGVNSAGTAGSFPPSLLLGTTNHHSTSLAATRRHTSGTPFLTADDASFLSRASALPTTAASNLRNAIAFNPFLGLGSNTGMMAHNSFLHRTTNMGRAASDPTNANSASLVHNPFFGNHDGLRMWNPTTLAPSFASAGMTTEVDVTTRLSNGSSLLTPLQSRTAAALIPMLPGTHAADAVRKRSILQSTFGESSSDEHSSKRSK</sequence>
<feature type="region of interest" description="Disordered" evidence="1">
    <location>
        <begin position="115"/>
        <end position="136"/>
    </location>
</feature>
<dbReference type="Proteomes" id="UP001153069">
    <property type="component" value="Unassembled WGS sequence"/>
</dbReference>